<evidence type="ECO:0000313" key="1">
    <source>
        <dbReference type="EMBL" id="OQO68414.1"/>
    </source>
</evidence>
<comment type="caution">
    <text evidence="1">The sequence shown here is derived from an EMBL/GenBank/DDBJ whole genome shotgun (WGS) entry which is preliminary data.</text>
</comment>
<dbReference type="OrthoDB" id="2322805at2"/>
<dbReference type="InterPro" id="IPR025506">
    <property type="entry name" value="Abi_alpha"/>
</dbReference>
<organism evidence="1 2">
    <name type="scientific">Enterococcus villorum</name>
    <dbReference type="NCBI Taxonomy" id="112904"/>
    <lineage>
        <taxon>Bacteria</taxon>
        <taxon>Bacillati</taxon>
        <taxon>Bacillota</taxon>
        <taxon>Bacilli</taxon>
        <taxon>Lactobacillales</taxon>
        <taxon>Enterococcaceae</taxon>
        <taxon>Enterococcus</taxon>
    </lineage>
</organism>
<name>A0A1V8Y727_9ENTE</name>
<gene>
    <name evidence="1" type="ORF">BH747_12095</name>
</gene>
<accession>A0A1V8Y727</accession>
<dbReference type="AlphaFoldDB" id="A0A1V8Y727"/>
<evidence type="ECO:0008006" key="3">
    <source>
        <dbReference type="Google" id="ProtNLM"/>
    </source>
</evidence>
<dbReference type="EMBL" id="MJEA01000017">
    <property type="protein sequence ID" value="OQO68414.1"/>
    <property type="molecule type" value="Genomic_DNA"/>
</dbReference>
<dbReference type="RefSeq" id="WP_081184796.1">
    <property type="nucleotide sequence ID" value="NZ_MJEA01000017.1"/>
</dbReference>
<proteinExistence type="predicted"/>
<evidence type="ECO:0000313" key="2">
    <source>
        <dbReference type="Proteomes" id="UP000192477"/>
    </source>
</evidence>
<dbReference type="Pfam" id="PF14337">
    <property type="entry name" value="Abi_alpha"/>
    <property type="match status" value="1"/>
</dbReference>
<dbReference type="STRING" id="112904.BH747_12095"/>
<reference evidence="1 2" key="1">
    <citation type="journal article" date="2017" name="BMC Microbiol.">
        <title>Comparative genomics of Enterococcus spp. isolated from bovine feces.</title>
        <authorList>
            <person name="Beukers A.G."/>
            <person name="Zaheer R."/>
            <person name="Goji N."/>
            <person name="Amoako K.K."/>
            <person name="Chaves A.V."/>
            <person name="Ward M.P."/>
            <person name="McAllister T.A."/>
        </authorList>
    </citation>
    <scope>NUCLEOTIDE SEQUENCE [LARGE SCALE GENOMIC DNA]</scope>
    <source>
        <strain evidence="1 2">F1129D 143</strain>
    </source>
</reference>
<sequence length="268" mass="30337">MSDEKGSLINIEIIPKELIVNTLGPATKSIGEGLGGVVNYVMGPLRKLNVTSEKSYQDFVNKLNTKTENIPDENRDTSKFGLALKTMEDSRYQIEEEDMREYFANLLAGLIDNRKNSNASPRFSTILSELTTADADLLSKIYLKHVQPSVSLRVERNDLNGITYFNDLILFDPLNPVSANSIIETLQSYGLIEISPQIGLTNEKYIDIYNQFESSHFYKTITESLKEKHKEDPFFKNAEINIRCIRGSIKITALGQQFCSMIFSNEDE</sequence>
<dbReference type="Proteomes" id="UP000192477">
    <property type="component" value="Unassembled WGS sequence"/>
</dbReference>
<protein>
    <recommendedName>
        <fullName evidence="3">DUF4393 domain-containing protein</fullName>
    </recommendedName>
</protein>
<dbReference type="Gene3D" id="3.30.110.190">
    <property type="match status" value="1"/>
</dbReference>